<evidence type="ECO:0000256" key="2">
    <source>
        <dbReference type="ARBA" id="ARBA00022741"/>
    </source>
</evidence>
<dbReference type="Pfam" id="PF08402">
    <property type="entry name" value="TOBE_2"/>
    <property type="match status" value="1"/>
</dbReference>
<dbReference type="Proteomes" id="UP000831796">
    <property type="component" value="Chromosome"/>
</dbReference>
<dbReference type="SUPFAM" id="SSF50331">
    <property type="entry name" value="MOP-like"/>
    <property type="match status" value="1"/>
</dbReference>
<sequence length="329" mass="36024">MSWLSVSGISLQERGNTVLEDISFSQRQFQKLAIAGETGAGKSTLLQIIAGLTQPTAGTVRFEDRRVKGPVEVLIPGHAGIAFLSQHFELPPSLRVEQVLRYANKQATVTAEQLYGLCRIGHLATRRTDQLSGGERQRIALARLLLGSPRLLLLDEPFSNLDRAHRQILKAVIHDIGAQLGITCLLISHDPADTLSWAEEILVIQNGRLVQQGPPEQIYRRPVNEYTAGLFGDYNLLQGSVAAALAAGADLPRKRKPLLVRPENVRLSASSEMGLAATVQAVRFFGSYREVDVLLQNTSIRVKTTAAYRSGDSVAVAIAPEDFWYLPSK</sequence>
<dbReference type="PROSITE" id="PS00211">
    <property type="entry name" value="ABC_TRANSPORTER_1"/>
    <property type="match status" value="1"/>
</dbReference>
<dbReference type="KEGG" id="hcu:MUN79_01560"/>
<dbReference type="SUPFAM" id="SSF52540">
    <property type="entry name" value="P-loop containing nucleoside triphosphate hydrolases"/>
    <property type="match status" value="1"/>
</dbReference>
<dbReference type="AlphaFoldDB" id="A0A8T9QB08"/>
<dbReference type="InterPro" id="IPR003439">
    <property type="entry name" value="ABC_transporter-like_ATP-bd"/>
</dbReference>
<dbReference type="PANTHER" id="PTHR42781:SF4">
    <property type="entry name" value="SPERMIDINE_PUTRESCINE IMPORT ATP-BINDING PROTEIN POTA"/>
    <property type="match status" value="1"/>
</dbReference>
<dbReference type="RefSeq" id="WP_244676067.1">
    <property type="nucleotide sequence ID" value="NZ_CP095046.1"/>
</dbReference>
<dbReference type="InterPro" id="IPR003593">
    <property type="entry name" value="AAA+_ATPase"/>
</dbReference>
<evidence type="ECO:0000313" key="6">
    <source>
        <dbReference type="Proteomes" id="UP000831796"/>
    </source>
</evidence>
<evidence type="ECO:0000259" key="4">
    <source>
        <dbReference type="PROSITE" id="PS50893"/>
    </source>
</evidence>
<feature type="domain" description="ABC transporter" evidence="4">
    <location>
        <begin position="4"/>
        <end position="231"/>
    </location>
</feature>
<dbReference type="GO" id="GO:0005524">
    <property type="term" value="F:ATP binding"/>
    <property type="evidence" value="ECO:0007669"/>
    <property type="project" value="UniProtKB-KW"/>
</dbReference>
<dbReference type="EMBL" id="CP095046">
    <property type="protein sequence ID" value="UOQ72709.1"/>
    <property type="molecule type" value="Genomic_DNA"/>
</dbReference>
<evidence type="ECO:0000313" key="5">
    <source>
        <dbReference type="EMBL" id="UOQ72709.1"/>
    </source>
</evidence>
<keyword evidence="6" id="KW-1185">Reference proteome</keyword>
<accession>A0A8T9QB08</accession>
<dbReference type="InterPro" id="IPR012340">
    <property type="entry name" value="NA-bd_OB-fold"/>
</dbReference>
<dbReference type="GO" id="GO:0022857">
    <property type="term" value="F:transmembrane transporter activity"/>
    <property type="evidence" value="ECO:0007669"/>
    <property type="project" value="InterPro"/>
</dbReference>
<keyword evidence="2" id="KW-0547">Nucleotide-binding</keyword>
<dbReference type="InterPro" id="IPR027417">
    <property type="entry name" value="P-loop_NTPase"/>
</dbReference>
<dbReference type="GO" id="GO:0016887">
    <property type="term" value="F:ATP hydrolysis activity"/>
    <property type="evidence" value="ECO:0007669"/>
    <property type="project" value="InterPro"/>
</dbReference>
<dbReference type="SMART" id="SM00382">
    <property type="entry name" value="AAA"/>
    <property type="match status" value="1"/>
</dbReference>
<dbReference type="GO" id="GO:0043190">
    <property type="term" value="C:ATP-binding cassette (ABC) transporter complex"/>
    <property type="evidence" value="ECO:0007669"/>
    <property type="project" value="InterPro"/>
</dbReference>
<dbReference type="InterPro" id="IPR008995">
    <property type="entry name" value="Mo/tungstate-bd_C_term_dom"/>
</dbReference>
<organism evidence="5 6">
    <name type="scientific">Hymenobacter cellulosilyticus</name>
    <dbReference type="NCBI Taxonomy" id="2932248"/>
    <lineage>
        <taxon>Bacteria</taxon>
        <taxon>Pseudomonadati</taxon>
        <taxon>Bacteroidota</taxon>
        <taxon>Cytophagia</taxon>
        <taxon>Cytophagales</taxon>
        <taxon>Hymenobacteraceae</taxon>
        <taxon>Hymenobacter</taxon>
    </lineage>
</organism>
<keyword evidence="3 5" id="KW-0067">ATP-binding</keyword>
<dbReference type="InterPro" id="IPR050093">
    <property type="entry name" value="ABC_SmlMolc_Importer"/>
</dbReference>
<evidence type="ECO:0000256" key="1">
    <source>
        <dbReference type="ARBA" id="ARBA00022448"/>
    </source>
</evidence>
<evidence type="ECO:0000256" key="3">
    <source>
        <dbReference type="ARBA" id="ARBA00022840"/>
    </source>
</evidence>
<dbReference type="Gene3D" id="2.40.50.140">
    <property type="entry name" value="Nucleic acid-binding proteins"/>
    <property type="match status" value="1"/>
</dbReference>
<dbReference type="InterPro" id="IPR013611">
    <property type="entry name" value="Transp-assoc_OB_typ2"/>
</dbReference>
<protein>
    <submittedName>
        <fullName evidence="5">ABC transporter ATP-binding protein</fullName>
    </submittedName>
</protein>
<dbReference type="Pfam" id="PF00005">
    <property type="entry name" value="ABC_tran"/>
    <property type="match status" value="1"/>
</dbReference>
<keyword evidence="1" id="KW-0813">Transport</keyword>
<dbReference type="Gene3D" id="3.40.50.300">
    <property type="entry name" value="P-loop containing nucleotide triphosphate hydrolases"/>
    <property type="match status" value="1"/>
</dbReference>
<dbReference type="PANTHER" id="PTHR42781">
    <property type="entry name" value="SPERMIDINE/PUTRESCINE IMPORT ATP-BINDING PROTEIN POTA"/>
    <property type="match status" value="1"/>
</dbReference>
<dbReference type="PROSITE" id="PS50893">
    <property type="entry name" value="ABC_TRANSPORTER_2"/>
    <property type="match status" value="1"/>
</dbReference>
<dbReference type="InterPro" id="IPR017871">
    <property type="entry name" value="ABC_transporter-like_CS"/>
</dbReference>
<reference evidence="5" key="1">
    <citation type="submission" date="2022-04" db="EMBL/GenBank/DDBJ databases">
        <title>Hymenobacter sp. isolated from the air.</title>
        <authorList>
            <person name="Won M."/>
            <person name="Lee C.-M."/>
            <person name="Woen H.-Y."/>
            <person name="Kwon S.-W."/>
        </authorList>
    </citation>
    <scope>NUCLEOTIDE SEQUENCE</scope>
    <source>
        <strain evidence="5">5116S-3</strain>
    </source>
</reference>
<gene>
    <name evidence="5" type="ORF">MUN79_01560</name>
</gene>
<name>A0A8T9QB08_9BACT</name>
<proteinExistence type="predicted"/>